<dbReference type="Proteomes" id="UP000221015">
    <property type="component" value="Unassembled WGS sequence"/>
</dbReference>
<protein>
    <submittedName>
        <fullName evidence="1">Uncharacterized protein</fullName>
    </submittedName>
</protein>
<organism evidence="1 2">
    <name type="scientific">Faecalibacterium prausnitzii</name>
    <dbReference type="NCBI Taxonomy" id="853"/>
    <lineage>
        <taxon>Bacteria</taxon>
        <taxon>Bacillati</taxon>
        <taxon>Bacillota</taxon>
        <taxon>Clostridia</taxon>
        <taxon>Eubacteriales</taxon>
        <taxon>Oscillospiraceae</taxon>
        <taxon>Faecalibacterium</taxon>
    </lineage>
</organism>
<dbReference type="AlphaFoldDB" id="A0A2J4JS47"/>
<evidence type="ECO:0000313" key="2">
    <source>
        <dbReference type="Proteomes" id="UP000221015"/>
    </source>
</evidence>
<reference evidence="1 2" key="1">
    <citation type="journal article" date="2017" name="Front. Microbiol.">
        <title>New Insights into the Diversity of the Genus Faecalibacterium.</title>
        <authorList>
            <person name="Benevides L."/>
            <person name="Burman S."/>
            <person name="Martin R."/>
            <person name="Robert V."/>
            <person name="Thomas M."/>
            <person name="Miquel S."/>
            <person name="Chain F."/>
            <person name="Sokol H."/>
            <person name="Bermudez-Humaran L.G."/>
            <person name="Morrison M."/>
            <person name="Langella P."/>
            <person name="Azevedo V.A."/>
            <person name="Chatel J.M."/>
            <person name="Soares S."/>
        </authorList>
    </citation>
    <scope>NUCLEOTIDE SEQUENCE [LARGE SCALE GENOMIC DNA]</scope>
    <source>
        <strain evidence="1 2">CNCM I 4542</strain>
    </source>
</reference>
<dbReference type="EMBL" id="NMTS02000001">
    <property type="protein sequence ID" value="PLK30676.1"/>
    <property type="molecule type" value="Genomic_DNA"/>
</dbReference>
<comment type="caution">
    <text evidence="1">The sequence shown here is derived from an EMBL/GenBank/DDBJ whole genome shotgun (WGS) entry which is preliminary data.</text>
</comment>
<sequence>MAYKNCPMCTRYDYCMEDGRVCGVTEKLIEQWFDEKLEVLNETLDVCRQQSAFGNVFLMLSDSDIEALKSGKVLHWAGETFKCGIFVRYEGVKKNVQPIEENNQENRPDAGEQM</sequence>
<gene>
    <name evidence="1" type="ORF">CGS50_003420</name>
</gene>
<proteinExistence type="predicted"/>
<dbReference type="RefSeq" id="WP_097782103.1">
    <property type="nucleotide sequence ID" value="NZ_NMTS02000001.1"/>
</dbReference>
<evidence type="ECO:0000313" key="1">
    <source>
        <dbReference type="EMBL" id="PLK30676.1"/>
    </source>
</evidence>
<accession>A0A2J4JS47</accession>
<name>A0A2J4JS47_9FIRM</name>